<evidence type="ECO:0000256" key="4">
    <source>
        <dbReference type="ARBA" id="ARBA00022692"/>
    </source>
</evidence>
<organism evidence="9 10">
    <name type="scientific">Raoultella terrigena</name>
    <name type="common">Klebsiella terrigena</name>
    <dbReference type="NCBI Taxonomy" id="577"/>
    <lineage>
        <taxon>Bacteria</taxon>
        <taxon>Pseudomonadati</taxon>
        <taxon>Pseudomonadota</taxon>
        <taxon>Gammaproteobacteria</taxon>
        <taxon>Enterobacterales</taxon>
        <taxon>Enterobacteriaceae</taxon>
        <taxon>Klebsiella/Raoultella group</taxon>
        <taxon>Raoultella</taxon>
    </lineage>
</organism>
<dbReference type="Gene3D" id="1.20.1720.10">
    <property type="entry name" value="Multidrug resistance protein D"/>
    <property type="match status" value="1"/>
</dbReference>
<comment type="subcellular location">
    <subcellularLocation>
        <location evidence="1">Membrane</location>
        <topology evidence="1">Multi-pass membrane protein</topology>
    </subcellularLocation>
</comment>
<dbReference type="GO" id="GO:0022857">
    <property type="term" value="F:transmembrane transporter activity"/>
    <property type="evidence" value="ECO:0007669"/>
    <property type="project" value="InterPro"/>
</dbReference>
<dbReference type="PANTHER" id="PTHR42718">
    <property type="entry name" value="MAJOR FACILITATOR SUPERFAMILY MULTIDRUG TRANSPORTER MFSC"/>
    <property type="match status" value="1"/>
</dbReference>
<keyword evidence="5 7" id="KW-1133">Transmembrane helix</keyword>
<dbReference type="Proteomes" id="UP000339249">
    <property type="component" value="Unassembled WGS sequence"/>
</dbReference>
<feature type="transmembrane region" description="Helical" evidence="7">
    <location>
        <begin position="53"/>
        <end position="72"/>
    </location>
</feature>
<dbReference type="AlphaFoldDB" id="A0A4U9CX96"/>
<evidence type="ECO:0000256" key="7">
    <source>
        <dbReference type="SAM" id="Phobius"/>
    </source>
</evidence>
<name>A0A4U9CX96_RAOTE</name>
<evidence type="ECO:0000256" key="6">
    <source>
        <dbReference type="ARBA" id="ARBA00023136"/>
    </source>
</evidence>
<dbReference type="Pfam" id="PF07690">
    <property type="entry name" value="MFS_1"/>
    <property type="match status" value="1"/>
</dbReference>
<evidence type="ECO:0000256" key="3">
    <source>
        <dbReference type="ARBA" id="ARBA00022475"/>
    </source>
</evidence>
<evidence type="ECO:0000256" key="1">
    <source>
        <dbReference type="ARBA" id="ARBA00004141"/>
    </source>
</evidence>
<evidence type="ECO:0000256" key="5">
    <source>
        <dbReference type="ARBA" id="ARBA00022989"/>
    </source>
</evidence>
<proteinExistence type="predicted"/>
<keyword evidence="6 7" id="KW-0472">Membrane</keyword>
<dbReference type="PROSITE" id="PS50850">
    <property type="entry name" value="MFS"/>
    <property type="match status" value="1"/>
</dbReference>
<accession>A0A4U9CX96</accession>
<dbReference type="PANTHER" id="PTHR42718:SF9">
    <property type="entry name" value="MAJOR FACILITATOR SUPERFAMILY MULTIDRUG TRANSPORTER MFSC"/>
    <property type="match status" value="1"/>
</dbReference>
<gene>
    <name evidence="9" type="primary">emrB_3</name>
    <name evidence="9" type="ORF">NCTC9185_01226</name>
</gene>
<dbReference type="InterPro" id="IPR036259">
    <property type="entry name" value="MFS_trans_sf"/>
</dbReference>
<evidence type="ECO:0000313" key="9">
    <source>
        <dbReference type="EMBL" id="VTN09342.1"/>
    </source>
</evidence>
<dbReference type="InterPro" id="IPR020846">
    <property type="entry name" value="MFS_dom"/>
</dbReference>
<feature type="domain" description="Major facilitator superfamily (MFS) profile" evidence="8">
    <location>
        <begin position="15"/>
        <end position="162"/>
    </location>
</feature>
<protein>
    <submittedName>
        <fullName evidence="9">Multidrug resistance protein B</fullName>
    </submittedName>
</protein>
<evidence type="ECO:0000259" key="8">
    <source>
        <dbReference type="PROSITE" id="PS50850"/>
    </source>
</evidence>
<reference evidence="9 10" key="1">
    <citation type="submission" date="2019-04" db="EMBL/GenBank/DDBJ databases">
        <authorList>
            <consortium name="Pathogen Informatics"/>
        </authorList>
    </citation>
    <scope>NUCLEOTIDE SEQUENCE [LARGE SCALE GENOMIC DNA]</scope>
    <source>
        <strain evidence="9 10">NCTC9185</strain>
    </source>
</reference>
<keyword evidence="2" id="KW-0813">Transport</keyword>
<evidence type="ECO:0000256" key="2">
    <source>
        <dbReference type="ARBA" id="ARBA00022448"/>
    </source>
</evidence>
<dbReference type="InterPro" id="IPR011701">
    <property type="entry name" value="MFS"/>
</dbReference>
<evidence type="ECO:0000313" key="10">
    <source>
        <dbReference type="Proteomes" id="UP000339249"/>
    </source>
</evidence>
<dbReference type="SUPFAM" id="SSF103473">
    <property type="entry name" value="MFS general substrate transporter"/>
    <property type="match status" value="1"/>
</dbReference>
<sequence length="162" mass="17342">MQDKAAFTPPNMWLAVLALSLATFMQVLDSTIANVALPTIAGNLGVSADQGTWVITSFAVCNAIALPLTGWFTRRFGQLKLFIGSVVLFTLTSFLCGFAHSMTELIISRPAGLLRRADVPDVPDAAAGIFPSSKRSNGARAAVDGDGRGADCWPHNRRLDHR</sequence>
<keyword evidence="3" id="KW-1003">Cell membrane</keyword>
<feature type="transmembrane region" description="Helical" evidence="7">
    <location>
        <begin position="79"/>
        <end position="100"/>
    </location>
</feature>
<dbReference type="GO" id="GO:0016020">
    <property type="term" value="C:membrane"/>
    <property type="evidence" value="ECO:0007669"/>
    <property type="project" value="UniProtKB-SubCell"/>
</dbReference>
<dbReference type="EMBL" id="CABDVU010000001">
    <property type="protein sequence ID" value="VTN09342.1"/>
    <property type="molecule type" value="Genomic_DNA"/>
</dbReference>
<keyword evidence="4 7" id="KW-0812">Transmembrane</keyword>